<comment type="caution">
    <text evidence="1">The sequence shown here is derived from an EMBL/GenBank/DDBJ whole genome shotgun (WGS) entry which is preliminary data.</text>
</comment>
<reference evidence="1 2" key="1">
    <citation type="journal article" date="2014" name="Nature">
        <title>An environmental bacterial taxon with a large and distinct metabolic repertoire.</title>
        <authorList>
            <person name="Wilson M.C."/>
            <person name="Mori T."/>
            <person name="Ruckert C."/>
            <person name="Uria A.R."/>
            <person name="Helf M.J."/>
            <person name="Takada K."/>
            <person name="Gernert C."/>
            <person name="Steffens U.A."/>
            <person name="Heycke N."/>
            <person name="Schmitt S."/>
            <person name="Rinke C."/>
            <person name="Helfrich E.J."/>
            <person name="Brachmann A.O."/>
            <person name="Gurgui C."/>
            <person name="Wakimoto T."/>
            <person name="Kracht M."/>
            <person name="Crusemann M."/>
            <person name="Hentschel U."/>
            <person name="Abe I."/>
            <person name="Matsunaga S."/>
            <person name="Kalinowski J."/>
            <person name="Takeyama H."/>
            <person name="Piel J."/>
        </authorList>
    </citation>
    <scope>NUCLEOTIDE SEQUENCE [LARGE SCALE GENOMIC DNA]</scope>
    <source>
        <strain evidence="2">TSY2</strain>
    </source>
</reference>
<dbReference type="AlphaFoldDB" id="W4ME93"/>
<evidence type="ECO:0000313" key="2">
    <source>
        <dbReference type="Proteomes" id="UP000019140"/>
    </source>
</evidence>
<dbReference type="Proteomes" id="UP000019140">
    <property type="component" value="Unassembled WGS sequence"/>
</dbReference>
<name>W4ME93_9BACT</name>
<accession>W4ME93</accession>
<dbReference type="HOGENOM" id="CLU_3150696_0_0_7"/>
<keyword evidence="2" id="KW-1185">Reference proteome</keyword>
<gene>
    <name evidence="1" type="ORF">ETSY2_04085</name>
</gene>
<proteinExistence type="predicted"/>
<protein>
    <submittedName>
        <fullName evidence="1">Uncharacterized protein</fullName>
    </submittedName>
</protein>
<sequence length="48" mass="4966">MDSEADICVADCPEDIMLVVVGGAGIKSAYVPTWGGTTRAVTRPIDPS</sequence>
<evidence type="ECO:0000313" key="1">
    <source>
        <dbReference type="EMBL" id="ETX08659.1"/>
    </source>
</evidence>
<organism evidence="1 2">
    <name type="scientific">Candidatus Entotheonella gemina</name>
    <dbReference type="NCBI Taxonomy" id="1429439"/>
    <lineage>
        <taxon>Bacteria</taxon>
        <taxon>Pseudomonadati</taxon>
        <taxon>Nitrospinota/Tectimicrobiota group</taxon>
        <taxon>Candidatus Tectimicrobiota</taxon>
        <taxon>Candidatus Entotheonellia</taxon>
        <taxon>Candidatus Entotheonellales</taxon>
        <taxon>Candidatus Entotheonellaceae</taxon>
        <taxon>Candidatus Entotheonella</taxon>
    </lineage>
</organism>
<dbReference type="EMBL" id="AZHX01000164">
    <property type="protein sequence ID" value="ETX08659.1"/>
    <property type="molecule type" value="Genomic_DNA"/>
</dbReference>